<dbReference type="NCBIfam" id="TIGR00249">
    <property type="entry name" value="sixA"/>
    <property type="match status" value="1"/>
</dbReference>
<dbReference type="InterPro" id="IPR013078">
    <property type="entry name" value="His_Pase_superF_clade-1"/>
</dbReference>
<proteinExistence type="predicted"/>
<reference evidence="1 2" key="1">
    <citation type="submission" date="2020-07" db="EMBL/GenBank/DDBJ databases">
        <title>Novel species isolated from subtropical streams in China.</title>
        <authorList>
            <person name="Lu H."/>
        </authorList>
    </citation>
    <scope>NUCLEOTIDE SEQUENCE [LARGE SCALE GENOMIC DNA]</scope>
    <source>
        <strain evidence="1 2">FT3S</strain>
    </source>
</reference>
<dbReference type="GO" id="GO:0101006">
    <property type="term" value="F:protein histidine phosphatase activity"/>
    <property type="evidence" value="ECO:0007669"/>
    <property type="project" value="InterPro"/>
</dbReference>
<name>A0A7W2EFT6_9BURK</name>
<dbReference type="InterPro" id="IPR004449">
    <property type="entry name" value="SixA"/>
</dbReference>
<accession>A0A7W2EFT6</accession>
<dbReference type="SMART" id="SM00855">
    <property type="entry name" value="PGAM"/>
    <property type="match status" value="1"/>
</dbReference>
<evidence type="ECO:0000313" key="1">
    <source>
        <dbReference type="EMBL" id="MBA5605100.1"/>
    </source>
</evidence>
<dbReference type="RefSeq" id="WP_182215627.1">
    <property type="nucleotide sequence ID" value="NZ_JACEZS010000004.1"/>
</dbReference>
<comment type="caution">
    <text evidence="1">The sequence shown here is derived from an EMBL/GenBank/DDBJ whole genome shotgun (WGS) entry which is preliminary data.</text>
</comment>
<dbReference type="SUPFAM" id="SSF53254">
    <property type="entry name" value="Phosphoglycerate mutase-like"/>
    <property type="match status" value="1"/>
</dbReference>
<dbReference type="CDD" id="cd07067">
    <property type="entry name" value="HP_PGM_like"/>
    <property type="match status" value="1"/>
</dbReference>
<evidence type="ECO:0000313" key="2">
    <source>
        <dbReference type="Proteomes" id="UP000566711"/>
    </source>
</evidence>
<dbReference type="InterPro" id="IPR029033">
    <property type="entry name" value="His_PPase_superfam"/>
</dbReference>
<dbReference type="Gene3D" id="3.40.50.1240">
    <property type="entry name" value="Phosphoglycerate mutase-like"/>
    <property type="match status" value="1"/>
</dbReference>
<keyword evidence="2" id="KW-1185">Reference proteome</keyword>
<dbReference type="GO" id="GO:0005737">
    <property type="term" value="C:cytoplasm"/>
    <property type="evidence" value="ECO:0007669"/>
    <property type="project" value="InterPro"/>
</dbReference>
<dbReference type="AlphaFoldDB" id="A0A7W2EFT6"/>
<protein>
    <submittedName>
        <fullName evidence="1">Phosphohistidine phosphatase SixA</fullName>
    </submittedName>
</protein>
<gene>
    <name evidence="1" type="primary">sixA</name>
    <name evidence="1" type="ORF">H3H36_06950</name>
</gene>
<sequence>MDLILWRHAEAEEAGPGLSDLERALTGKGQKQARRMGQWLDSQLPDSCRVLVSPAVRALQTAEALGRKYKIHADLAPGADPEDILKAANWPAGREAVLIVGHQPTLGQAAALLMTGDVQEWDIRKAGAWWLSQRDPNEPLSVYLKAVMASDLVVK</sequence>
<organism evidence="1 2">
    <name type="scientific">Rugamonas fusca</name>
    <dbReference type="NCBI Taxonomy" id="2758568"/>
    <lineage>
        <taxon>Bacteria</taxon>
        <taxon>Pseudomonadati</taxon>
        <taxon>Pseudomonadota</taxon>
        <taxon>Betaproteobacteria</taxon>
        <taxon>Burkholderiales</taxon>
        <taxon>Oxalobacteraceae</taxon>
        <taxon>Telluria group</taxon>
        <taxon>Rugamonas</taxon>
    </lineage>
</organism>
<dbReference type="EMBL" id="JACEZS010000004">
    <property type="protein sequence ID" value="MBA5605100.1"/>
    <property type="molecule type" value="Genomic_DNA"/>
</dbReference>
<dbReference type="Proteomes" id="UP000566711">
    <property type="component" value="Unassembled WGS sequence"/>
</dbReference>
<dbReference type="Pfam" id="PF00300">
    <property type="entry name" value="His_Phos_1"/>
    <property type="match status" value="1"/>
</dbReference>